<dbReference type="Pfam" id="PF14560">
    <property type="entry name" value="Ubiquitin_2"/>
    <property type="match status" value="1"/>
</dbReference>
<dbReference type="PANTHER" id="PTHR18916">
    <property type="entry name" value="DYNACTIN 1-RELATED MICROTUBULE-BINDING"/>
    <property type="match status" value="1"/>
</dbReference>
<dbReference type="Pfam" id="PF01302">
    <property type="entry name" value="CAP_GLY"/>
    <property type="match status" value="1"/>
</dbReference>
<dbReference type="SUPFAM" id="SSF54236">
    <property type="entry name" value="Ubiquitin-like"/>
    <property type="match status" value="1"/>
</dbReference>
<dbReference type="PROSITE" id="PS00845">
    <property type="entry name" value="CAP_GLY_1"/>
    <property type="match status" value="1"/>
</dbReference>
<gene>
    <name evidence="8" type="primary">LOC111129416</name>
</gene>
<dbReference type="PANTHER" id="PTHR18916:SF85">
    <property type="entry name" value="TUBULIN-FOLDING COFACTOR B"/>
    <property type="match status" value="1"/>
</dbReference>
<dbReference type="PROSITE" id="PS50245">
    <property type="entry name" value="CAP_GLY_2"/>
    <property type="match status" value="1"/>
</dbReference>
<accession>A0A8B8DV22</accession>
<dbReference type="Proteomes" id="UP000694844">
    <property type="component" value="Chromosome 4"/>
</dbReference>
<keyword evidence="3" id="KW-0143">Chaperone</keyword>
<keyword evidence="7" id="KW-1185">Reference proteome</keyword>
<dbReference type="SMART" id="SM01052">
    <property type="entry name" value="CAP_GLY"/>
    <property type="match status" value="1"/>
</dbReference>
<feature type="transmembrane region" description="Helical" evidence="5">
    <location>
        <begin position="223"/>
        <end position="243"/>
    </location>
</feature>
<dbReference type="GeneID" id="111129416"/>
<dbReference type="GO" id="GO:0005938">
    <property type="term" value="C:cell cortex"/>
    <property type="evidence" value="ECO:0007669"/>
    <property type="project" value="TreeGrafter"/>
</dbReference>
<dbReference type="InterPro" id="IPR029071">
    <property type="entry name" value="Ubiquitin-like_domsf"/>
</dbReference>
<evidence type="ECO:0000256" key="1">
    <source>
        <dbReference type="ARBA" id="ARBA00004496"/>
    </source>
</evidence>
<evidence type="ECO:0000256" key="4">
    <source>
        <dbReference type="ARBA" id="ARBA00025779"/>
    </source>
</evidence>
<dbReference type="GO" id="GO:0005634">
    <property type="term" value="C:nucleus"/>
    <property type="evidence" value="ECO:0007669"/>
    <property type="project" value="TreeGrafter"/>
</dbReference>
<dbReference type="GO" id="GO:0035371">
    <property type="term" value="C:microtubule plus-end"/>
    <property type="evidence" value="ECO:0007669"/>
    <property type="project" value="TreeGrafter"/>
</dbReference>
<dbReference type="AlphaFoldDB" id="A0A8B8DV22"/>
<evidence type="ECO:0000259" key="6">
    <source>
        <dbReference type="PROSITE" id="PS50245"/>
    </source>
</evidence>
<evidence type="ECO:0000313" key="7">
    <source>
        <dbReference type="Proteomes" id="UP000694844"/>
    </source>
</evidence>
<keyword evidence="2" id="KW-0963">Cytoplasm</keyword>
<dbReference type="CDD" id="cd01789">
    <property type="entry name" value="Ubl_TBCB"/>
    <property type="match status" value="1"/>
</dbReference>
<dbReference type="RefSeq" id="XP_022331498.1">
    <property type="nucleotide sequence ID" value="XM_022475790.1"/>
</dbReference>
<evidence type="ECO:0000256" key="3">
    <source>
        <dbReference type="ARBA" id="ARBA00023186"/>
    </source>
</evidence>
<evidence type="ECO:0000256" key="5">
    <source>
        <dbReference type="SAM" id="Phobius"/>
    </source>
</evidence>
<protein>
    <submittedName>
        <fullName evidence="8">Tubulin-folding cofactor B-like isoform X2</fullName>
    </submittedName>
</protein>
<dbReference type="GO" id="GO:0007023">
    <property type="term" value="P:post-chaperonin tubulin folding pathway"/>
    <property type="evidence" value="ECO:0007669"/>
    <property type="project" value="InterPro"/>
</dbReference>
<evidence type="ECO:0000256" key="2">
    <source>
        <dbReference type="ARBA" id="ARBA00022490"/>
    </source>
</evidence>
<reference evidence="8" key="1">
    <citation type="submission" date="2025-08" db="UniProtKB">
        <authorList>
            <consortium name="RefSeq"/>
        </authorList>
    </citation>
    <scope>IDENTIFICATION</scope>
    <source>
        <tissue evidence="8">Whole sample</tissue>
    </source>
</reference>
<comment type="similarity">
    <text evidence="4">Belongs to the TBCB family.</text>
</comment>
<dbReference type="Gene3D" id="3.10.20.90">
    <property type="entry name" value="Phosphatidylinositol 3-kinase Catalytic Subunit, Chain A, domain 1"/>
    <property type="match status" value="1"/>
</dbReference>
<comment type="subcellular location">
    <subcellularLocation>
        <location evidence="1">Cytoplasm</location>
    </subcellularLocation>
</comment>
<keyword evidence="5" id="KW-0472">Membrane</keyword>
<keyword evidence="5" id="KW-1133">Transmembrane helix</keyword>
<feature type="transmembrane region" description="Helical" evidence="5">
    <location>
        <begin position="188"/>
        <end position="211"/>
    </location>
</feature>
<dbReference type="GO" id="GO:0031122">
    <property type="term" value="P:cytoplasmic microtubule organization"/>
    <property type="evidence" value="ECO:0007669"/>
    <property type="project" value="TreeGrafter"/>
</dbReference>
<dbReference type="InterPro" id="IPR000938">
    <property type="entry name" value="CAP-Gly_domain"/>
</dbReference>
<keyword evidence="5" id="KW-0812">Transmembrane</keyword>
<organism evidence="7 8">
    <name type="scientific">Crassostrea virginica</name>
    <name type="common">Eastern oyster</name>
    <dbReference type="NCBI Taxonomy" id="6565"/>
    <lineage>
        <taxon>Eukaryota</taxon>
        <taxon>Metazoa</taxon>
        <taxon>Spiralia</taxon>
        <taxon>Lophotrochozoa</taxon>
        <taxon>Mollusca</taxon>
        <taxon>Bivalvia</taxon>
        <taxon>Autobranchia</taxon>
        <taxon>Pteriomorphia</taxon>
        <taxon>Ostreida</taxon>
        <taxon>Ostreoidea</taxon>
        <taxon>Ostreidae</taxon>
        <taxon>Crassostrea</taxon>
    </lineage>
</organism>
<dbReference type="GO" id="GO:0051010">
    <property type="term" value="F:microtubule plus-end binding"/>
    <property type="evidence" value="ECO:0007669"/>
    <property type="project" value="TreeGrafter"/>
</dbReference>
<feature type="transmembrane region" description="Helical" evidence="5">
    <location>
        <begin position="255"/>
        <end position="275"/>
    </location>
</feature>
<feature type="transmembrane region" description="Helical" evidence="5">
    <location>
        <begin position="295"/>
        <end position="318"/>
    </location>
</feature>
<dbReference type="SUPFAM" id="SSF74924">
    <property type="entry name" value="Cap-Gly domain"/>
    <property type="match status" value="1"/>
</dbReference>
<feature type="domain" description="CAP-Gly" evidence="6">
    <location>
        <begin position="119"/>
        <end position="161"/>
    </location>
</feature>
<dbReference type="InterPro" id="IPR036859">
    <property type="entry name" value="CAP-Gly_dom_sf"/>
</dbReference>
<dbReference type="InterPro" id="IPR045172">
    <property type="entry name" value="TBCB_Ubl"/>
</dbReference>
<dbReference type="OrthoDB" id="5295208at2759"/>
<dbReference type="InterPro" id="IPR000626">
    <property type="entry name" value="Ubiquitin-like_dom"/>
</dbReference>
<dbReference type="Gene3D" id="2.30.30.190">
    <property type="entry name" value="CAP Gly-rich-like domain"/>
    <property type="match status" value="1"/>
</dbReference>
<name>A0A8B8DV22_CRAVI</name>
<evidence type="ECO:0000313" key="8">
    <source>
        <dbReference type="RefSeq" id="XP_022331498.1"/>
    </source>
</evidence>
<sequence>MENISVITQSQVNVRITSSANSFGTEKRFPKDLTIGDFKSKLELLTGSLSGNMRLEAYDRDNKLVCKLDNDGALLGSYPIDDGMIIHVVDPTIKVGEFEDLSKVEKYEISEDDYAKKTGLTDFKPGYWIGIHYDEPVGKNNGRVGGKQYFECPDKYGGFVKPENVEVGDFPEEGLDFKRERLMSFIKIMSAIALALGVVSIIVGILVFVYHGGGGYPVSSGVGIWYAFMPIGFGILGLVANFSTDEKTQRNTLNGHYVMSILMLSMGYALAASIQGLVTCSQKEAKCGSNPDEQIALHAILVADVVVGFFISIMSMVLHLKNKSILHPDWKYRKGCCGKVEGDK</sequence>
<proteinExistence type="inferred from homology"/>
<dbReference type="GO" id="GO:0043014">
    <property type="term" value="F:alpha-tubulin binding"/>
    <property type="evidence" value="ECO:0007669"/>
    <property type="project" value="InterPro"/>
</dbReference>
<dbReference type="GO" id="GO:0007021">
    <property type="term" value="P:tubulin complex assembly"/>
    <property type="evidence" value="ECO:0007669"/>
    <property type="project" value="InterPro"/>
</dbReference>